<dbReference type="AlphaFoldDB" id="A0A089NN06"/>
<feature type="transmembrane region" description="Helical" evidence="5">
    <location>
        <begin position="217"/>
        <end position="233"/>
    </location>
</feature>
<dbReference type="Proteomes" id="UP000029492">
    <property type="component" value="Chromosome"/>
</dbReference>
<feature type="transmembrane region" description="Helical" evidence="5">
    <location>
        <begin position="117"/>
        <end position="137"/>
    </location>
</feature>
<dbReference type="InterPro" id="IPR051533">
    <property type="entry name" value="WaaL-like"/>
</dbReference>
<evidence type="ECO:0000256" key="5">
    <source>
        <dbReference type="SAM" id="Phobius"/>
    </source>
</evidence>
<keyword evidence="2 5" id="KW-0812">Transmembrane</keyword>
<keyword evidence="3 5" id="KW-1133">Transmembrane helix</keyword>
<accession>A0A089NN06</accession>
<organism evidence="7 8">
    <name type="scientific">Methylobacterium oryzae CBMB20</name>
    <dbReference type="NCBI Taxonomy" id="693986"/>
    <lineage>
        <taxon>Bacteria</taxon>
        <taxon>Pseudomonadati</taxon>
        <taxon>Pseudomonadota</taxon>
        <taxon>Alphaproteobacteria</taxon>
        <taxon>Hyphomicrobiales</taxon>
        <taxon>Methylobacteriaceae</taxon>
        <taxon>Methylobacterium</taxon>
    </lineage>
</organism>
<evidence type="ECO:0000256" key="2">
    <source>
        <dbReference type="ARBA" id="ARBA00022692"/>
    </source>
</evidence>
<keyword evidence="8" id="KW-1185">Reference proteome</keyword>
<feature type="transmembrane region" description="Helical" evidence="5">
    <location>
        <begin position="239"/>
        <end position="256"/>
    </location>
</feature>
<evidence type="ECO:0000259" key="6">
    <source>
        <dbReference type="Pfam" id="PF04932"/>
    </source>
</evidence>
<feature type="transmembrane region" description="Helical" evidence="5">
    <location>
        <begin position="356"/>
        <end position="376"/>
    </location>
</feature>
<dbReference type="PANTHER" id="PTHR37422">
    <property type="entry name" value="TEICHURONIC ACID BIOSYNTHESIS PROTEIN TUAE"/>
    <property type="match status" value="1"/>
</dbReference>
<feature type="transmembrane region" description="Helical" evidence="5">
    <location>
        <begin position="66"/>
        <end position="84"/>
    </location>
</feature>
<dbReference type="EMBL" id="CP003811">
    <property type="protein sequence ID" value="AIQ88777.1"/>
    <property type="molecule type" value="Genomic_DNA"/>
</dbReference>
<evidence type="ECO:0000256" key="4">
    <source>
        <dbReference type="ARBA" id="ARBA00023136"/>
    </source>
</evidence>
<dbReference type="Pfam" id="PF04932">
    <property type="entry name" value="Wzy_C"/>
    <property type="match status" value="1"/>
</dbReference>
<sequence length="441" mass="47169">MASADAAIGIPADGRQRGVAGRDMPDVLRVLLNGFVFVLLWNHVWLKDLSDRSMLAASEDGSLLTQVLFLGAGAAMAAAIHRIGVRHLHPLLTRPLVLCALWLGATALLSIEPSLSLRRLVLFAIAAMLSAGVLIVARSPRQLALTMAGSALVIVLGSYLAVALVPNLAIHSAFDVNSDPSHPGLWRGIFPQKNEAGAAMVILVIVGLYVATVASRLLGWAIVLLAAGFLVASGSKTAILLLPVILAVTGLCQVLTGGFLRRLLLLGPVIGFSLISIGSVLAPPIQDAVGALLTDATFTGRSEIWQFAIDNIMIRPWRGWGIGAFWMTERTMYAGSEELTWVTTVDHAHNAYLDTALIGGLPFLALTVVAFVLAPVRDLQRVAGGMRLDAETMLFLRLWFLGLVSASFETVLYNGNNATCCMFMMAVFGLRLRTRYAVLAR</sequence>
<evidence type="ECO:0000256" key="3">
    <source>
        <dbReference type="ARBA" id="ARBA00022989"/>
    </source>
</evidence>
<feature type="transmembrane region" description="Helical" evidence="5">
    <location>
        <begin position="263"/>
        <end position="282"/>
    </location>
</feature>
<dbReference type="HOGENOM" id="CLU_039809_1_0_5"/>
<protein>
    <submittedName>
        <fullName evidence="7">O-antigen polymerase</fullName>
    </submittedName>
</protein>
<evidence type="ECO:0000256" key="1">
    <source>
        <dbReference type="ARBA" id="ARBA00004141"/>
    </source>
</evidence>
<evidence type="ECO:0000313" key="8">
    <source>
        <dbReference type="Proteomes" id="UP000029492"/>
    </source>
</evidence>
<feature type="transmembrane region" description="Helical" evidence="5">
    <location>
        <begin position="27"/>
        <end position="46"/>
    </location>
</feature>
<feature type="transmembrane region" description="Helical" evidence="5">
    <location>
        <begin position="194"/>
        <end position="210"/>
    </location>
</feature>
<reference evidence="7 8" key="1">
    <citation type="journal article" date="2014" name="PLoS ONE">
        <title>Genome Information of Methylobacterium oryzae, a Plant-Probiotic Methylotroph in the Phyllosphere.</title>
        <authorList>
            <person name="Kwak M.J."/>
            <person name="Jeong H."/>
            <person name="Madhaiyan M."/>
            <person name="Lee Y."/>
            <person name="Sa T.M."/>
            <person name="Oh T.K."/>
            <person name="Kim J.F."/>
        </authorList>
    </citation>
    <scope>NUCLEOTIDE SEQUENCE [LARGE SCALE GENOMIC DNA]</scope>
    <source>
        <strain evidence="7 8">CBMB20</strain>
    </source>
</reference>
<proteinExistence type="predicted"/>
<dbReference type="GO" id="GO:0016020">
    <property type="term" value="C:membrane"/>
    <property type="evidence" value="ECO:0007669"/>
    <property type="project" value="UniProtKB-SubCell"/>
</dbReference>
<evidence type="ECO:0000313" key="7">
    <source>
        <dbReference type="EMBL" id="AIQ88777.1"/>
    </source>
</evidence>
<feature type="domain" description="O-antigen ligase-related" evidence="6">
    <location>
        <begin position="222"/>
        <end position="366"/>
    </location>
</feature>
<comment type="subcellular location">
    <subcellularLocation>
        <location evidence="1">Membrane</location>
        <topology evidence="1">Multi-pass membrane protein</topology>
    </subcellularLocation>
</comment>
<feature type="transmembrane region" description="Helical" evidence="5">
    <location>
        <begin position="388"/>
        <end position="408"/>
    </location>
</feature>
<gene>
    <name evidence="7" type="ORF">MOC_1022</name>
</gene>
<feature type="transmembrane region" description="Helical" evidence="5">
    <location>
        <begin position="91"/>
        <end position="111"/>
    </location>
</feature>
<dbReference type="InterPro" id="IPR007016">
    <property type="entry name" value="O-antigen_ligase-rel_domated"/>
</dbReference>
<dbReference type="KEGG" id="mor:MOC_1022"/>
<name>A0A089NN06_9HYPH</name>
<dbReference type="STRING" id="693986.MOC_1022"/>
<dbReference type="PANTHER" id="PTHR37422:SF21">
    <property type="entry name" value="EXOQ-LIKE PROTEIN"/>
    <property type="match status" value="1"/>
</dbReference>
<feature type="transmembrane region" description="Helical" evidence="5">
    <location>
        <begin position="149"/>
        <end position="174"/>
    </location>
</feature>
<keyword evidence="4 5" id="KW-0472">Membrane</keyword>
<dbReference type="eggNOG" id="COG3307">
    <property type="taxonomic scope" value="Bacteria"/>
</dbReference>
<dbReference type="RefSeq" id="WP_043346764.1">
    <property type="nucleotide sequence ID" value="NZ_CP003811.1"/>
</dbReference>